<sequence length="137" mass="14473">METQSPGAGPSRCACVHDIDDSASILTDSSAPYDRGSGATSRSLLLEVDVPFASGPWSSSIQVDLVPPPPVLLPDSLPPPVNQANPVASFKFGPKEGTWCGCTLDHDEGRNLVVCIDGTANQFGFQNTNVVELYSRL</sequence>
<feature type="non-terminal residue" evidence="1">
    <location>
        <position position="137"/>
    </location>
</feature>
<dbReference type="EMBL" id="KN840493">
    <property type="protein sequence ID" value="KIP07616.1"/>
    <property type="molecule type" value="Genomic_DNA"/>
</dbReference>
<keyword evidence="2" id="KW-1185">Reference proteome</keyword>
<dbReference type="Proteomes" id="UP000053257">
    <property type="component" value="Unassembled WGS sequence"/>
</dbReference>
<proteinExistence type="predicted"/>
<evidence type="ECO:0000313" key="1">
    <source>
        <dbReference type="EMBL" id="KIP07616.1"/>
    </source>
</evidence>
<gene>
    <name evidence="1" type="ORF">PHLGIDRAFT_410903</name>
</gene>
<organism evidence="1 2">
    <name type="scientific">Phlebiopsis gigantea (strain 11061_1 CR5-6)</name>
    <name type="common">White-rot fungus</name>
    <name type="synonym">Peniophora gigantea</name>
    <dbReference type="NCBI Taxonomy" id="745531"/>
    <lineage>
        <taxon>Eukaryota</taxon>
        <taxon>Fungi</taxon>
        <taxon>Dikarya</taxon>
        <taxon>Basidiomycota</taxon>
        <taxon>Agaricomycotina</taxon>
        <taxon>Agaricomycetes</taxon>
        <taxon>Polyporales</taxon>
        <taxon>Phanerochaetaceae</taxon>
        <taxon>Phlebiopsis</taxon>
    </lineage>
</organism>
<name>A0A0C3RZ79_PHLG1</name>
<accession>A0A0C3RZ79</accession>
<dbReference type="HOGENOM" id="CLU_1880398_0_0_1"/>
<evidence type="ECO:0000313" key="2">
    <source>
        <dbReference type="Proteomes" id="UP000053257"/>
    </source>
</evidence>
<protein>
    <submittedName>
        <fullName evidence="1">Uncharacterized protein</fullName>
    </submittedName>
</protein>
<dbReference type="OrthoDB" id="538223at2759"/>
<dbReference type="AlphaFoldDB" id="A0A0C3RZ79"/>
<reference evidence="1 2" key="1">
    <citation type="journal article" date="2014" name="PLoS Genet.">
        <title>Analysis of the Phlebiopsis gigantea genome, transcriptome and secretome provides insight into its pioneer colonization strategies of wood.</title>
        <authorList>
            <person name="Hori C."/>
            <person name="Ishida T."/>
            <person name="Igarashi K."/>
            <person name="Samejima M."/>
            <person name="Suzuki H."/>
            <person name="Master E."/>
            <person name="Ferreira P."/>
            <person name="Ruiz-Duenas F.J."/>
            <person name="Held B."/>
            <person name="Canessa P."/>
            <person name="Larrondo L.F."/>
            <person name="Schmoll M."/>
            <person name="Druzhinina I.S."/>
            <person name="Kubicek C.P."/>
            <person name="Gaskell J.A."/>
            <person name="Kersten P."/>
            <person name="St John F."/>
            <person name="Glasner J."/>
            <person name="Sabat G."/>
            <person name="Splinter BonDurant S."/>
            <person name="Syed K."/>
            <person name="Yadav J."/>
            <person name="Mgbeahuruike A.C."/>
            <person name="Kovalchuk A."/>
            <person name="Asiegbu F.O."/>
            <person name="Lackner G."/>
            <person name="Hoffmeister D."/>
            <person name="Rencoret J."/>
            <person name="Gutierrez A."/>
            <person name="Sun H."/>
            <person name="Lindquist E."/>
            <person name="Barry K."/>
            <person name="Riley R."/>
            <person name="Grigoriev I.V."/>
            <person name="Henrissat B."/>
            <person name="Kues U."/>
            <person name="Berka R.M."/>
            <person name="Martinez A.T."/>
            <person name="Covert S.F."/>
            <person name="Blanchette R.A."/>
            <person name="Cullen D."/>
        </authorList>
    </citation>
    <scope>NUCLEOTIDE SEQUENCE [LARGE SCALE GENOMIC DNA]</scope>
    <source>
        <strain evidence="1 2">11061_1 CR5-6</strain>
    </source>
</reference>